<evidence type="ECO:0000259" key="1">
    <source>
        <dbReference type="PROSITE" id="PS50930"/>
    </source>
</evidence>
<dbReference type="Gene3D" id="2.40.50.1020">
    <property type="entry name" value="LytTr DNA-binding domain"/>
    <property type="match status" value="1"/>
</dbReference>
<feature type="domain" description="HTH LytTR-type" evidence="1">
    <location>
        <begin position="21"/>
        <end position="103"/>
    </location>
</feature>
<organism evidence="2 3">
    <name type="scientific">Spirosoma soli</name>
    <dbReference type="NCBI Taxonomy" id="1770529"/>
    <lineage>
        <taxon>Bacteria</taxon>
        <taxon>Pseudomonadati</taxon>
        <taxon>Bacteroidota</taxon>
        <taxon>Cytophagia</taxon>
        <taxon>Cytophagales</taxon>
        <taxon>Cytophagaceae</taxon>
        <taxon>Spirosoma</taxon>
    </lineage>
</organism>
<dbReference type="RefSeq" id="WP_381518867.1">
    <property type="nucleotide sequence ID" value="NZ_JBHULN010000001.1"/>
</dbReference>
<gene>
    <name evidence="2" type="ORF">ACFSUS_03020</name>
</gene>
<accession>A0ABW5M0F8</accession>
<name>A0ABW5M0F8_9BACT</name>
<evidence type="ECO:0000313" key="3">
    <source>
        <dbReference type="Proteomes" id="UP001597469"/>
    </source>
</evidence>
<keyword evidence="2" id="KW-0238">DNA-binding</keyword>
<dbReference type="GO" id="GO:0003677">
    <property type="term" value="F:DNA binding"/>
    <property type="evidence" value="ECO:0007669"/>
    <property type="project" value="UniProtKB-KW"/>
</dbReference>
<comment type="caution">
    <text evidence="2">The sequence shown here is derived from an EMBL/GenBank/DDBJ whole genome shotgun (WGS) entry which is preliminary data.</text>
</comment>
<evidence type="ECO:0000313" key="2">
    <source>
        <dbReference type="EMBL" id="MFD2569586.1"/>
    </source>
</evidence>
<dbReference type="Proteomes" id="UP001597469">
    <property type="component" value="Unassembled WGS sequence"/>
</dbReference>
<dbReference type="Pfam" id="PF04397">
    <property type="entry name" value="LytTR"/>
    <property type="match status" value="1"/>
</dbReference>
<keyword evidence="3" id="KW-1185">Reference proteome</keyword>
<dbReference type="SMART" id="SM00850">
    <property type="entry name" value="LytTR"/>
    <property type="match status" value="1"/>
</dbReference>
<reference evidence="3" key="1">
    <citation type="journal article" date="2019" name="Int. J. Syst. Evol. Microbiol.">
        <title>The Global Catalogue of Microorganisms (GCM) 10K type strain sequencing project: providing services to taxonomists for standard genome sequencing and annotation.</title>
        <authorList>
            <consortium name="The Broad Institute Genomics Platform"/>
            <consortium name="The Broad Institute Genome Sequencing Center for Infectious Disease"/>
            <person name="Wu L."/>
            <person name="Ma J."/>
        </authorList>
    </citation>
    <scope>NUCLEOTIDE SEQUENCE [LARGE SCALE GENOMIC DNA]</scope>
    <source>
        <strain evidence="3">KCTC 42805</strain>
    </source>
</reference>
<dbReference type="EMBL" id="JBHULN010000001">
    <property type="protein sequence ID" value="MFD2569586.1"/>
    <property type="molecule type" value="Genomic_DNA"/>
</dbReference>
<protein>
    <submittedName>
        <fullName evidence="2">LytTR family transcriptional regulator DNA-binding domain-containing protein</fullName>
    </submittedName>
</protein>
<sequence length="272" mass="31084">MGLIRETIQYPVLITYMTGANNYTWLNFRDGRRQLVSKSLSYFERHLPGFLRVHKTALVNPQYVRDWQEPPRRRMAGTIRMQGNIELPVGRRRWDDVVQQLLAAEENQQPVAVAESEYRSIIFQTNEQTKALLFQETLEKQCPDCLVHTVKPKVPLPELIRILPDNELPVLILLDASTDPGERLSTLQRLKVEPRTAFIPTLLLVTENANDIIEKAYARKANSVVPIAYPEKGSQHAAGQHTLFVQKVTQLARYWLSVTALPLPRPSTLVSV</sequence>
<dbReference type="PROSITE" id="PS50930">
    <property type="entry name" value="HTH_LYTTR"/>
    <property type="match status" value="1"/>
</dbReference>
<dbReference type="InterPro" id="IPR007492">
    <property type="entry name" value="LytTR_DNA-bd_dom"/>
</dbReference>
<proteinExistence type="predicted"/>